<organism evidence="3 4">
    <name type="scientific">Staphylococcus massiliensis S46</name>
    <dbReference type="NCBI Taxonomy" id="1229783"/>
    <lineage>
        <taxon>Bacteria</taxon>
        <taxon>Bacillati</taxon>
        <taxon>Bacillota</taxon>
        <taxon>Bacilli</taxon>
        <taxon>Bacillales</taxon>
        <taxon>Staphylococcaceae</taxon>
        <taxon>Staphylococcus</taxon>
    </lineage>
</organism>
<dbReference type="PATRIC" id="fig|1229783.3.peg.151"/>
<dbReference type="InterPro" id="IPR050101">
    <property type="entry name" value="CinA"/>
</dbReference>
<dbReference type="EMBL" id="AMSQ01000001">
    <property type="protein sequence ID" value="EKU50503.1"/>
    <property type="molecule type" value="Genomic_DNA"/>
</dbReference>
<accession>K9ASY2</accession>
<dbReference type="InterPro" id="IPR008135">
    <property type="entry name" value="Competence-induced_CinA"/>
</dbReference>
<feature type="domain" description="MoaB/Mog" evidence="2">
    <location>
        <begin position="4"/>
        <end position="171"/>
    </location>
</feature>
<dbReference type="NCBIfam" id="TIGR00200">
    <property type="entry name" value="cinA_nterm"/>
    <property type="match status" value="1"/>
</dbReference>
<dbReference type="SMART" id="SM00852">
    <property type="entry name" value="MoCF_biosynth"/>
    <property type="match status" value="1"/>
</dbReference>
<dbReference type="Gene3D" id="3.40.980.10">
    <property type="entry name" value="MoaB/Mog-like domain"/>
    <property type="match status" value="1"/>
</dbReference>
<protein>
    <recommendedName>
        <fullName evidence="1">Putative competence-damage inducible protein</fullName>
    </recommendedName>
</protein>
<sequence length="383" mass="43352">MKICIIAVGSELLLGQITNTNGTYLSQRFNEVGHDVLQHIVVGDNPKRLERVMSEALKYHDAVILTGGLGPTKDDLTKQTVASLFNTTLEMDQEAMTYIENYFKEQNKTMTPNNKQQALVIKGSKVLKNEVGMAPGMYLEKDSKIVALLPGPPRELKPMVKHELMPYFTNDENTIYSEMLKFCGIGESQVETELMDLIDAQTNPTIAPLAGAHEVKIRLTSKDETIDQCKANIQPVKDEILSRIGMYYYGSDDVLLEEAFMHELQDSISIYDEVSEGALYPRLQAYNDQKLLTGYLPENEAFVDPNMPVEARLEFSAQLVQSLFKSKIGISICNEGKTIYVGILKNDHFKSMQFEMSHNYTLKRDRSQNYVLIRLLKDLNRTT</sequence>
<evidence type="ECO:0000313" key="3">
    <source>
        <dbReference type="EMBL" id="EKU50503.1"/>
    </source>
</evidence>
<evidence type="ECO:0000313" key="4">
    <source>
        <dbReference type="Proteomes" id="UP000009885"/>
    </source>
</evidence>
<dbReference type="CDD" id="cd00885">
    <property type="entry name" value="cinA"/>
    <property type="match status" value="1"/>
</dbReference>
<dbReference type="AlphaFoldDB" id="K9ASY2"/>
<dbReference type="RefSeq" id="WP_009381779.1">
    <property type="nucleotide sequence ID" value="NZ_AMSQ01000001.1"/>
</dbReference>
<dbReference type="PIRSF" id="PIRSF006728">
    <property type="entry name" value="CinA"/>
    <property type="match status" value="1"/>
</dbReference>
<evidence type="ECO:0000259" key="2">
    <source>
        <dbReference type="SMART" id="SM00852"/>
    </source>
</evidence>
<dbReference type="Pfam" id="PF18146">
    <property type="entry name" value="CinA_KH"/>
    <property type="match status" value="1"/>
</dbReference>
<dbReference type="InterPro" id="IPR036425">
    <property type="entry name" value="MoaB/Mog-like_dom_sf"/>
</dbReference>
<evidence type="ECO:0000256" key="1">
    <source>
        <dbReference type="HAMAP-Rule" id="MF_00226"/>
    </source>
</evidence>
<proteinExistence type="inferred from homology"/>
<dbReference type="OrthoDB" id="9801454at2"/>
<dbReference type="Gene3D" id="3.30.70.2860">
    <property type="match status" value="1"/>
</dbReference>
<dbReference type="InterPro" id="IPR001453">
    <property type="entry name" value="MoaB/Mog_dom"/>
</dbReference>
<comment type="caution">
    <text evidence="3">The sequence shown here is derived from an EMBL/GenBank/DDBJ whole genome shotgun (WGS) entry which is preliminary data.</text>
</comment>
<dbReference type="PANTHER" id="PTHR13939:SF0">
    <property type="entry name" value="NMN AMIDOHYDROLASE-LIKE PROTEIN YFAY"/>
    <property type="match status" value="1"/>
</dbReference>
<comment type="similarity">
    <text evidence="1">Belongs to the CinA family.</text>
</comment>
<dbReference type="eggNOG" id="COG1058">
    <property type="taxonomic scope" value="Bacteria"/>
</dbReference>
<dbReference type="InterPro" id="IPR041424">
    <property type="entry name" value="CinA_KH"/>
</dbReference>
<reference evidence="3 4" key="1">
    <citation type="journal article" date="2013" name="Genome Announc.">
        <title>Genome Sequence of Staphylococcus massiliensis Strain S46, Isolated from the Surface of Healthy Human Skin.</title>
        <authorList>
            <person name="Srivastav R."/>
            <person name="Singh A."/>
            <person name="Jangir P.K."/>
            <person name="Kumari C."/>
            <person name="Muduli S."/>
            <person name="Sharma R."/>
        </authorList>
    </citation>
    <scope>NUCLEOTIDE SEQUENCE [LARGE SCALE GENOMIC DNA]</scope>
    <source>
        <strain evidence="3 4">S46</strain>
    </source>
</reference>
<gene>
    <name evidence="1" type="primary">cinA</name>
    <name evidence="3" type="ORF">C273_00740</name>
</gene>
<name>K9ASY2_9STAP</name>
<dbReference type="PANTHER" id="PTHR13939">
    <property type="entry name" value="NICOTINAMIDE-NUCLEOTIDE AMIDOHYDROLASE PNCC"/>
    <property type="match status" value="1"/>
</dbReference>
<dbReference type="STRING" id="1229783.C273_00740"/>
<dbReference type="Proteomes" id="UP000009885">
    <property type="component" value="Unassembled WGS sequence"/>
</dbReference>
<dbReference type="NCBIfam" id="TIGR00177">
    <property type="entry name" value="molyb_syn"/>
    <property type="match status" value="1"/>
</dbReference>
<keyword evidence="4" id="KW-1185">Reference proteome</keyword>
<dbReference type="SUPFAM" id="SSF53218">
    <property type="entry name" value="Molybdenum cofactor biosynthesis proteins"/>
    <property type="match status" value="1"/>
</dbReference>
<dbReference type="Pfam" id="PF00994">
    <property type="entry name" value="MoCF_biosynth"/>
    <property type="match status" value="1"/>
</dbReference>
<dbReference type="HAMAP" id="MF_00226_B">
    <property type="entry name" value="CinA_B"/>
    <property type="match status" value="1"/>
</dbReference>